<sequence>MSVKNPIRSNVIKSESQYAVEERVCQEATIGGSGRLQRANTSDSCRDVDIEVEEKEVQRDEKSKAKASTPQEPIGSLANENGDNESAPASFDIVTNTDGDGWQTKVSEDERNIAIAMEDDDLATKSGTDTDSDTEWEHLVSAEDKDDYEVVSPGDISQAKFVMRNITSRIPLVEETAIRRSVKLVGPPLEFARTHSDEFAQKFRWPQHARNLRNTNFSQDPIEIMEDFELSTEDWQSGNDGSEPSPRLKQTEKGVRLESAFAQVPRPMVALAANALCTVSQKRKRSIFEKDGRAGSIFSASALLGVARTGERFGDHFVGSLLRLNGKALQGIDSEVGSTHDRRCWSSLPTKKKPIANWRFILERVESFMGGPEGIHDAVNPPIKPETLNRITNRLKSLYGCATQYEDNDIFERARPKEREKS</sequence>
<reference evidence="2" key="1">
    <citation type="submission" date="2022-12" db="EMBL/GenBank/DDBJ databases">
        <authorList>
            <person name="Webb A."/>
        </authorList>
    </citation>
    <scope>NUCLEOTIDE SEQUENCE</scope>
    <source>
        <strain evidence="2">Hp1</strain>
    </source>
</reference>
<feature type="region of interest" description="Disordered" evidence="1">
    <location>
        <begin position="31"/>
        <end position="90"/>
    </location>
</feature>
<proteinExistence type="predicted"/>
<accession>A0AAV0UHU7</accession>
<dbReference type="AlphaFoldDB" id="A0AAV0UHU7"/>
<evidence type="ECO:0000256" key="1">
    <source>
        <dbReference type="SAM" id="MobiDB-lite"/>
    </source>
</evidence>
<dbReference type="EMBL" id="CANTFL010001223">
    <property type="protein sequence ID" value="CAI5734364.1"/>
    <property type="molecule type" value="Genomic_DNA"/>
</dbReference>
<keyword evidence="3" id="KW-1185">Reference proteome</keyword>
<organism evidence="2 3">
    <name type="scientific">Hyaloperonospora brassicae</name>
    <name type="common">Brassica downy mildew</name>
    <name type="synonym">Peronospora brassicae</name>
    <dbReference type="NCBI Taxonomy" id="162125"/>
    <lineage>
        <taxon>Eukaryota</taxon>
        <taxon>Sar</taxon>
        <taxon>Stramenopiles</taxon>
        <taxon>Oomycota</taxon>
        <taxon>Peronosporomycetes</taxon>
        <taxon>Peronosporales</taxon>
        <taxon>Peronosporaceae</taxon>
        <taxon>Hyaloperonospora</taxon>
    </lineage>
</organism>
<gene>
    <name evidence="2" type="ORF">HBR001_LOCUS6134</name>
</gene>
<dbReference type="Proteomes" id="UP001162031">
    <property type="component" value="Unassembled WGS sequence"/>
</dbReference>
<comment type="caution">
    <text evidence="2">The sequence shown here is derived from an EMBL/GenBank/DDBJ whole genome shotgun (WGS) entry which is preliminary data.</text>
</comment>
<feature type="compositionally biased region" description="Basic and acidic residues" evidence="1">
    <location>
        <begin position="44"/>
        <end position="64"/>
    </location>
</feature>
<name>A0AAV0UHU7_HYABA</name>
<evidence type="ECO:0000313" key="3">
    <source>
        <dbReference type="Proteomes" id="UP001162031"/>
    </source>
</evidence>
<protein>
    <submittedName>
        <fullName evidence="2">Uncharacterized protein</fullName>
    </submittedName>
</protein>
<evidence type="ECO:0000313" key="2">
    <source>
        <dbReference type="EMBL" id="CAI5734364.1"/>
    </source>
</evidence>